<dbReference type="FunFam" id="1.10.287.1080:FF:000003">
    <property type="entry name" value="Nucleoside triphosphate pyrophosphohydrolase"/>
    <property type="match status" value="1"/>
</dbReference>
<dbReference type="STRING" id="1209989.TepRe1_0172"/>
<dbReference type="PANTHER" id="PTHR30522">
    <property type="entry name" value="NUCLEOSIDE TRIPHOSPHATE PYROPHOSPHOHYDROLASE"/>
    <property type="match status" value="1"/>
</dbReference>
<dbReference type="AlphaFoldDB" id="F4LSR8"/>
<dbReference type="InterPro" id="IPR048015">
    <property type="entry name" value="NTP-PPase_MazG-like_N"/>
</dbReference>
<dbReference type="NCBIfam" id="TIGR00444">
    <property type="entry name" value="mazG"/>
    <property type="match status" value="1"/>
</dbReference>
<keyword evidence="3" id="KW-1185">Reference proteome</keyword>
<dbReference type="Pfam" id="PF03819">
    <property type="entry name" value="MazG"/>
    <property type="match status" value="2"/>
</dbReference>
<dbReference type="KEGG" id="tae:TepiRe1_0186"/>
<dbReference type="PANTHER" id="PTHR30522:SF0">
    <property type="entry name" value="NUCLEOSIDE TRIPHOSPHATE PYROPHOSPHOHYDROLASE"/>
    <property type="match status" value="1"/>
</dbReference>
<feature type="domain" description="NTP pyrophosphohydrolase MazG-like" evidence="1">
    <location>
        <begin position="28"/>
        <end position="101"/>
    </location>
</feature>
<dbReference type="EMBL" id="HF563609">
    <property type="protein sequence ID" value="CCP24875.1"/>
    <property type="molecule type" value="Genomic_DNA"/>
</dbReference>
<dbReference type="SUPFAM" id="SSF101386">
    <property type="entry name" value="all-alpha NTP pyrophosphatases"/>
    <property type="match status" value="2"/>
</dbReference>
<dbReference type="GO" id="GO:0006203">
    <property type="term" value="P:dGTP catabolic process"/>
    <property type="evidence" value="ECO:0007669"/>
    <property type="project" value="TreeGrafter"/>
</dbReference>
<dbReference type="GO" id="GO:0046047">
    <property type="term" value="P:TTP catabolic process"/>
    <property type="evidence" value="ECO:0007669"/>
    <property type="project" value="TreeGrafter"/>
</dbReference>
<name>F4LSR8_TEPAE</name>
<dbReference type="GO" id="GO:0046061">
    <property type="term" value="P:dATP catabolic process"/>
    <property type="evidence" value="ECO:0007669"/>
    <property type="project" value="TreeGrafter"/>
</dbReference>
<dbReference type="RefSeq" id="WP_013777305.1">
    <property type="nucleotide sequence ID" value="NC_015519.1"/>
</dbReference>
<accession>F4LSR8</accession>
<reference evidence="3" key="1">
    <citation type="journal article" date="2013" name="Genome Announc.">
        <title>First genome sequence of a syntrophic acetate-oxidizing bacterium, Tepidanaerobacter acetatoxydans strain Re1.</title>
        <authorList>
            <person name="Manzoor S."/>
            <person name="Bongcam-Rudloff E."/>
            <person name="Schnurer A."/>
            <person name="Muller B."/>
        </authorList>
    </citation>
    <scope>NUCLEOTIDE SEQUENCE [LARGE SCALE GENOMIC DNA]</scope>
    <source>
        <strain evidence="3">Re1</strain>
    </source>
</reference>
<dbReference type="CDD" id="cd11528">
    <property type="entry name" value="NTP-PPase_MazG_Nterm"/>
    <property type="match status" value="1"/>
</dbReference>
<feature type="domain" description="NTP pyrophosphohydrolase MazG-like" evidence="1">
    <location>
        <begin position="170"/>
        <end position="225"/>
    </location>
</feature>
<dbReference type="InterPro" id="IPR011551">
    <property type="entry name" value="NTP_PyrPHydrolase_MazG"/>
</dbReference>
<dbReference type="OrthoDB" id="9808939at2"/>
<dbReference type="CDD" id="cd11529">
    <property type="entry name" value="NTP-PPase_MazG_Cterm"/>
    <property type="match status" value="1"/>
</dbReference>
<accession>L0RVJ1</accession>
<dbReference type="KEGG" id="tep:TepRe1_0172"/>
<dbReference type="GO" id="GO:0006950">
    <property type="term" value="P:response to stress"/>
    <property type="evidence" value="ECO:0007669"/>
    <property type="project" value="UniProtKB-ARBA"/>
</dbReference>
<dbReference type="Proteomes" id="UP000010802">
    <property type="component" value="Chromosome"/>
</dbReference>
<dbReference type="GO" id="GO:0046052">
    <property type="term" value="P:UTP catabolic process"/>
    <property type="evidence" value="ECO:0007669"/>
    <property type="project" value="TreeGrafter"/>
</dbReference>
<dbReference type="Gene3D" id="1.10.287.1080">
    <property type="entry name" value="MazG-like"/>
    <property type="match status" value="2"/>
</dbReference>
<dbReference type="GO" id="GO:0046076">
    <property type="term" value="P:dTTP catabolic process"/>
    <property type="evidence" value="ECO:0007669"/>
    <property type="project" value="TreeGrafter"/>
</dbReference>
<proteinExistence type="predicted"/>
<sequence length="262" mass="30354">MAKRTLDDLVDIMAKLRGNPGCPWDKSQTHETLKPFLIEEAYEVIDAIDRNNKDDLVEELGDLLLQIVFHSRLAQERGDFDIGDVINGVCNKMVRRHPHIFGDITVDGTEEVLKNWEEIKREEKDMKTEAQSMMNLPKTLPALMKAFKVQEKAARVGFDWDDVKGAFDKVYEELEELKEVYNIGNSDKIREEMGDLIFACVNVARFLEVEPELAVNDAVKKFIRRFDFVETEAAKSDKNLQEMNLQEMDILWEQSKNQEKKL</sequence>
<dbReference type="HOGENOM" id="CLU_038356_0_1_9"/>
<gene>
    <name evidence="2" type="ordered locus">TEPIRE1_0186</name>
</gene>
<protein>
    <submittedName>
        <fullName evidence="2">MazG family protein</fullName>
    </submittedName>
</protein>
<dbReference type="InterPro" id="IPR048011">
    <property type="entry name" value="NTP-PPase_MazG-like_C"/>
</dbReference>
<organism evidence="2 3">
    <name type="scientific">Tepidanaerobacter acetatoxydans (strain DSM 21804 / JCM 16047 / Re1)</name>
    <dbReference type="NCBI Taxonomy" id="1209989"/>
    <lineage>
        <taxon>Bacteria</taxon>
        <taxon>Bacillati</taxon>
        <taxon>Bacillota</taxon>
        <taxon>Clostridia</taxon>
        <taxon>Thermosediminibacterales</taxon>
        <taxon>Tepidanaerobacteraceae</taxon>
        <taxon>Tepidanaerobacter</taxon>
    </lineage>
</organism>
<dbReference type="NCBIfam" id="NF007113">
    <property type="entry name" value="PRK09562.1"/>
    <property type="match status" value="1"/>
</dbReference>
<dbReference type="FunFam" id="1.10.287.1080:FF:000001">
    <property type="entry name" value="Nucleoside triphosphate pyrophosphohydrolase"/>
    <property type="match status" value="1"/>
</dbReference>
<dbReference type="GO" id="GO:0046081">
    <property type="term" value="P:dUTP catabolic process"/>
    <property type="evidence" value="ECO:0007669"/>
    <property type="project" value="TreeGrafter"/>
</dbReference>
<dbReference type="InterPro" id="IPR004518">
    <property type="entry name" value="MazG-like_dom"/>
</dbReference>
<dbReference type="eggNOG" id="COG3956">
    <property type="taxonomic scope" value="Bacteria"/>
</dbReference>
<evidence type="ECO:0000313" key="2">
    <source>
        <dbReference type="EMBL" id="CCP24875.1"/>
    </source>
</evidence>
<dbReference type="PATRIC" id="fig|1209989.3.peg.207"/>
<evidence type="ECO:0000313" key="3">
    <source>
        <dbReference type="Proteomes" id="UP000010802"/>
    </source>
</evidence>
<dbReference type="GO" id="GO:0047429">
    <property type="term" value="F:nucleoside triphosphate diphosphatase activity"/>
    <property type="evidence" value="ECO:0007669"/>
    <property type="project" value="InterPro"/>
</dbReference>
<evidence type="ECO:0000259" key="1">
    <source>
        <dbReference type="Pfam" id="PF03819"/>
    </source>
</evidence>